<name>A0AAD5DLC4_9CHLO</name>
<gene>
    <name evidence="3" type="ORF">COHA_007875</name>
</gene>
<feature type="compositionally biased region" description="Polar residues" evidence="1">
    <location>
        <begin position="157"/>
        <end position="168"/>
    </location>
</feature>
<evidence type="ECO:0000259" key="2">
    <source>
        <dbReference type="Pfam" id="PF14295"/>
    </source>
</evidence>
<protein>
    <recommendedName>
        <fullName evidence="2">Apple domain-containing protein</fullName>
    </recommendedName>
</protein>
<keyword evidence="4" id="KW-1185">Reference proteome</keyword>
<feature type="domain" description="Apple" evidence="2">
    <location>
        <begin position="9"/>
        <end position="35"/>
    </location>
</feature>
<feature type="domain" description="Apple" evidence="2">
    <location>
        <begin position="74"/>
        <end position="103"/>
    </location>
</feature>
<reference evidence="3" key="1">
    <citation type="submission" date="2020-11" db="EMBL/GenBank/DDBJ databases">
        <title>Chlorella ohadii genome sequencing and assembly.</title>
        <authorList>
            <person name="Murik O."/>
            <person name="Treves H."/>
            <person name="Kedem I."/>
            <person name="Shotland Y."/>
            <person name="Kaplan A."/>
        </authorList>
    </citation>
    <scope>NUCLEOTIDE SEQUENCE</scope>
    <source>
        <strain evidence="3">1</strain>
    </source>
</reference>
<feature type="compositionally biased region" description="Low complexity" evidence="1">
    <location>
        <begin position="208"/>
        <end position="217"/>
    </location>
</feature>
<accession>A0AAD5DLC4</accession>
<feature type="region of interest" description="Disordered" evidence="1">
    <location>
        <begin position="157"/>
        <end position="225"/>
    </location>
</feature>
<dbReference type="Pfam" id="PF14295">
    <property type="entry name" value="PAN_4"/>
    <property type="match status" value="2"/>
</dbReference>
<proteinExistence type="predicted"/>
<evidence type="ECO:0000313" key="3">
    <source>
        <dbReference type="EMBL" id="KAI7838306.1"/>
    </source>
</evidence>
<organism evidence="3 4">
    <name type="scientific">Chlorella ohadii</name>
    <dbReference type="NCBI Taxonomy" id="2649997"/>
    <lineage>
        <taxon>Eukaryota</taxon>
        <taxon>Viridiplantae</taxon>
        <taxon>Chlorophyta</taxon>
        <taxon>core chlorophytes</taxon>
        <taxon>Trebouxiophyceae</taxon>
        <taxon>Chlorellales</taxon>
        <taxon>Chlorellaceae</taxon>
        <taxon>Chlorella clade</taxon>
        <taxon>Chlorella</taxon>
    </lineage>
</organism>
<evidence type="ECO:0000256" key="1">
    <source>
        <dbReference type="SAM" id="MobiDB-lite"/>
    </source>
</evidence>
<dbReference type="InterPro" id="IPR003609">
    <property type="entry name" value="Pan_app"/>
</dbReference>
<comment type="caution">
    <text evidence="3">The sequence shown here is derived from an EMBL/GenBank/DDBJ whole genome shotgun (WGS) entry which is preliminary data.</text>
</comment>
<dbReference type="Proteomes" id="UP001205105">
    <property type="component" value="Unassembled WGS sequence"/>
</dbReference>
<sequence>MLLLLLPPGNDEECAQICNQDVKCEYYSWCPANMTSGCGIPAANATYSAVVPPGGCITSCDDSSFLQGIDGLPTVKAQTATECAEACNADKYCEFWSLCPPAVGAAGCEVPSFTPNASPQTVPAGTCVLSYDGTKDQMAYFLLVGKAVAFEGGRWNGSSASNPTTPGTTPAVVLPPIPGLVTGPAGPASNSSGAGPTPIPFVPPLTGNSSSSNNTSNDTLPSGTTNSSSVLIYTSWVRAYGSAPAYCDSWNGTAFARSESLGNGFLAAGSNGTVSQADVEAYVTQLCAARSTAGSTIAADILAGGETARKAFVATLSTCPDGSQYGLVQDFADYINPPGNTDADKVARYATAWTAAGEELGVATCVTIAVVDRATGKATEQKVHPATVAPIS</sequence>
<dbReference type="EMBL" id="JADXDR010000129">
    <property type="protein sequence ID" value="KAI7838306.1"/>
    <property type="molecule type" value="Genomic_DNA"/>
</dbReference>
<dbReference type="AlphaFoldDB" id="A0AAD5DLC4"/>
<evidence type="ECO:0000313" key="4">
    <source>
        <dbReference type="Proteomes" id="UP001205105"/>
    </source>
</evidence>